<keyword evidence="2" id="KW-1185">Reference proteome</keyword>
<organism evidence="1 2">
    <name type="scientific">Hyalomma asiaticum</name>
    <name type="common">Tick</name>
    <dbReference type="NCBI Taxonomy" id="266040"/>
    <lineage>
        <taxon>Eukaryota</taxon>
        <taxon>Metazoa</taxon>
        <taxon>Ecdysozoa</taxon>
        <taxon>Arthropoda</taxon>
        <taxon>Chelicerata</taxon>
        <taxon>Arachnida</taxon>
        <taxon>Acari</taxon>
        <taxon>Parasitiformes</taxon>
        <taxon>Ixodida</taxon>
        <taxon>Ixodoidea</taxon>
        <taxon>Ixodidae</taxon>
        <taxon>Hyalomminae</taxon>
        <taxon>Hyalomma</taxon>
    </lineage>
</organism>
<dbReference type="Proteomes" id="UP000821845">
    <property type="component" value="Chromosome 1"/>
</dbReference>
<evidence type="ECO:0000313" key="2">
    <source>
        <dbReference type="Proteomes" id="UP000821845"/>
    </source>
</evidence>
<name>A0ACB7TLK5_HYAAI</name>
<protein>
    <submittedName>
        <fullName evidence="1">Uncharacterized protein</fullName>
    </submittedName>
</protein>
<dbReference type="EMBL" id="CM023481">
    <property type="protein sequence ID" value="KAH6946909.1"/>
    <property type="molecule type" value="Genomic_DNA"/>
</dbReference>
<gene>
    <name evidence="1" type="ORF">HPB50_016131</name>
</gene>
<sequence length="394" mass="41941">MATSATGQHLVPGAAGRDPEVRTWTCARDEHQKSAVSICNWMGHFEAIPNVAQRLARMGQCFSSSKQSVRVQPCYVQVDPNIVGGVHPNSKKPYIFSDGVGMMSVQLAEEAMGDDSDARAQTTAESSRQANALDESNRPTLVQGSPTEHNSDRQGQVTEDASGQTKSVEDSIDQELTSANHSPSAGVSQPFVFWNHIPSPTLCFSPLLPYDYYSRVPPPVSLPPPVPTALPVRPSPNGVFPALWNGTHCGIWPAPAPQVAVGVLPTPPQEVDNSPKHYICSGFTESHDATPMEILPSARPIPPSTTTSTEGETPAPSEKAENTTGETCEVSSRHSMKPSGPQNGASVTRALKPVKDLHADDPRLAESSVLSLLKSLQTPPGCGGETRPPSVPAR</sequence>
<proteinExistence type="predicted"/>
<accession>A0ACB7TLK5</accession>
<comment type="caution">
    <text evidence="1">The sequence shown here is derived from an EMBL/GenBank/DDBJ whole genome shotgun (WGS) entry which is preliminary data.</text>
</comment>
<reference evidence="1" key="1">
    <citation type="submission" date="2020-05" db="EMBL/GenBank/DDBJ databases">
        <title>Large-scale comparative analyses of tick genomes elucidate their genetic diversity and vector capacities.</title>
        <authorList>
            <person name="Jia N."/>
            <person name="Wang J."/>
            <person name="Shi W."/>
            <person name="Du L."/>
            <person name="Sun Y."/>
            <person name="Zhan W."/>
            <person name="Jiang J."/>
            <person name="Wang Q."/>
            <person name="Zhang B."/>
            <person name="Ji P."/>
            <person name="Sakyi L.B."/>
            <person name="Cui X."/>
            <person name="Yuan T."/>
            <person name="Jiang B."/>
            <person name="Yang W."/>
            <person name="Lam T.T.-Y."/>
            <person name="Chang Q."/>
            <person name="Ding S."/>
            <person name="Wang X."/>
            <person name="Zhu J."/>
            <person name="Ruan X."/>
            <person name="Zhao L."/>
            <person name="Wei J."/>
            <person name="Que T."/>
            <person name="Du C."/>
            <person name="Cheng J."/>
            <person name="Dai P."/>
            <person name="Han X."/>
            <person name="Huang E."/>
            <person name="Gao Y."/>
            <person name="Liu J."/>
            <person name="Shao H."/>
            <person name="Ye R."/>
            <person name="Li L."/>
            <person name="Wei W."/>
            <person name="Wang X."/>
            <person name="Wang C."/>
            <person name="Yang T."/>
            <person name="Huo Q."/>
            <person name="Li W."/>
            <person name="Guo W."/>
            <person name="Chen H."/>
            <person name="Zhou L."/>
            <person name="Ni X."/>
            <person name="Tian J."/>
            <person name="Zhou Y."/>
            <person name="Sheng Y."/>
            <person name="Liu T."/>
            <person name="Pan Y."/>
            <person name="Xia L."/>
            <person name="Li J."/>
            <person name="Zhao F."/>
            <person name="Cao W."/>
        </authorList>
    </citation>
    <scope>NUCLEOTIDE SEQUENCE</scope>
    <source>
        <strain evidence="1">Hyas-2018</strain>
    </source>
</reference>
<evidence type="ECO:0000313" key="1">
    <source>
        <dbReference type="EMBL" id="KAH6946909.1"/>
    </source>
</evidence>